<dbReference type="AlphaFoldDB" id="A0A812P6T6"/>
<evidence type="ECO:0000256" key="1">
    <source>
        <dbReference type="SAM" id="MobiDB-lite"/>
    </source>
</evidence>
<evidence type="ECO:0000313" key="2">
    <source>
        <dbReference type="EMBL" id="CAE7331267.1"/>
    </source>
</evidence>
<evidence type="ECO:0000313" key="3">
    <source>
        <dbReference type="Proteomes" id="UP000604046"/>
    </source>
</evidence>
<name>A0A812P6T6_9DINO</name>
<feature type="compositionally biased region" description="Basic and acidic residues" evidence="1">
    <location>
        <begin position="129"/>
        <end position="140"/>
    </location>
</feature>
<protein>
    <submittedName>
        <fullName evidence="2">Uncharacterized protein</fullName>
    </submittedName>
</protein>
<dbReference type="Proteomes" id="UP000604046">
    <property type="component" value="Unassembled WGS sequence"/>
</dbReference>
<proteinExistence type="predicted"/>
<accession>A0A812P6T6</accession>
<keyword evidence="3" id="KW-1185">Reference proteome</keyword>
<comment type="caution">
    <text evidence="2">The sequence shown here is derived from an EMBL/GenBank/DDBJ whole genome shotgun (WGS) entry which is preliminary data.</text>
</comment>
<dbReference type="EMBL" id="CAJNDS010002107">
    <property type="protein sequence ID" value="CAE7331267.1"/>
    <property type="molecule type" value="Genomic_DNA"/>
</dbReference>
<gene>
    <name evidence="2" type="ORF">SNAT2548_LOCUS17332</name>
</gene>
<sequence length="465" mass="51483">MRGLSVVLPALVTADPAWRSFAREGAQRSCSGALVQRSGIAHGDGYALQLPDRAGQDMGSNTCVTLNLSIIYVHFKTLRFLDKGKSYMHCTGEDLTERLVELGAYDKYLEWREGYMRWRQGLHSGAKGEVTKGKTLEETPRSGLGATSFRPRDRTDSARLDLHPAAVELAAPSQTSEAGQGMQEPGPPGLEPQEIQLRVETKALPALPEMRAVASEAAALALPGLTDLLQRTGEEGDGDRALGDEQLGMTGSLLLPAFRAGLFRRRSHGTRSFDEQEEQEEQREEEEQVSLKAVQAVLAEIQQAPAVAPVCWQMFLLLHLAELFALAERTERASSSCVMHKITKCGEWWLPTSILKICFQRDPEGTQWAHIGIHGYALPEVNLQAACINVLRLSAQAAERLDGLRVSGAAWCALSFRLSIARVSRIEPNSNAERFKYFETRFYPEMRLWLSFLCRVAGWPSHAQP</sequence>
<feature type="region of interest" description="Disordered" evidence="1">
    <location>
        <begin position="171"/>
        <end position="191"/>
    </location>
</feature>
<organism evidence="2 3">
    <name type="scientific">Symbiodinium natans</name>
    <dbReference type="NCBI Taxonomy" id="878477"/>
    <lineage>
        <taxon>Eukaryota</taxon>
        <taxon>Sar</taxon>
        <taxon>Alveolata</taxon>
        <taxon>Dinophyceae</taxon>
        <taxon>Suessiales</taxon>
        <taxon>Symbiodiniaceae</taxon>
        <taxon>Symbiodinium</taxon>
    </lineage>
</organism>
<dbReference type="OrthoDB" id="424577at2759"/>
<feature type="region of interest" description="Disordered" evidence="1">
    <location>
        <begin position="129"/>
        <end position="154"/>
    </location>
</feature>
<reference evidence="2" key="1">
    <citation type="submission" date="2021-02" db="EMBL/GenBank/DDBJ databases">
        <authorList>
            <person name="Dougan E. K."/>
            <person name="Rhodes N."/>
            <person name="Thang M."/>
            <person name="Chan C."/>
        </authorList>
    </citation>
    <scope>NUCLEOTIDE SEQUENCE</scope>
</reference>